<dbReference type="InterPro" id="IPR001841">
    <property type="entry name" value="Znf_RING"/>
</dbReference>
<name>A0ABM1ZAI3_AEDAL</name>
<evidence type="ECO:0000256" key="3">
    <source>
        <dbReference type="ARBA" id="ARBA00022833"/>
    </source>
</evidence>
<dbReference type="PROSITE" id="PS50089">
    <property type="entry name" value="ZF_RING_2"/>
    <property type="match status" value="1"/>
</dbReference>
<reference evidence="8" key="1">
    <citation type="journal article" date="2015" name="Proc. Natl. Acad. Sci. U.S.A.">
        <title>Genome sequence of the Asian Tiger mosquito, Aedes albopictus, reveals insights into its biology, genetics, and evolution.</title>
        <authorList>
            <person name="Chen X.G."/>
            <person name="Jiang X."/>
            <person name="Gu J."/>
            <person name="Xu M."/>
            <person name="Wu Y."/>
            <person name="Deng Y."/>
            <person name="Zhang C."/>
            <person name="Bonizzoni M."/>
            <person name="Dermauw W."/>
            <person name="Vontas J."/>
            <person name="Armbruster P."/>
            <person name="Huang X."/>
            <person name="Yang Y."/>
            <person name="Zhang H."/>
            <person name="He W."/>
            <person name="Peng H."/>
            <person name="Liu Y."/>
            <person name="Wu K."/>
            <person name="Chen J."/>
            <person name="Lirakis M."/>
            <person name="Topalis P."/>
            <person name="Van Leeuwen T."/>
            <person name="Hall A.B."/>
            <person name="Jiang X."/>
            <person name="Thorpe C."/>
            <person name="Mueller R.L."/>
            <person name="Sun C."/>
            <person name="Waterhouse R.M."/>
            <person name="Yan G."/>
            <person name="Tu Z.J."/>
            <person name="Fang X."/>
            <person name="James A.A."/>
        </authorList>
    </citation>
    <scope>NUCLEOTIDE SEQUENCE [LARGE SCALE GENOMIC DNA]</scope>
    <source>
        <strain evidence="8">Foshan</strain>
    </source>
</reference>
<evidence type="ECO:0000256" key="5">
    <source>
        <dbReference type="SAM" id="MobiDB-lite"/>
    </source>
</evidence>
<dbReference type="RefSeq" id="XP_019553290.2">
    <property type="nucleotide sequence ID" value="XM_019697745.3"/>
</dbReference>
<dbReference type="GeneID" id="109422850"/>
<evidence type="ECO:0000256" key="4">
    <source>
        <dbReference type="PROSITE-ProRule" id="PRU00175"/>
    </source>
</evidence>
<feature type="compositionally biased region" description="Basic residues" evidence="5">
    <location>
        <begin position="146"/>
        <end position="157"/>
    </location>
</feature>
<dbReference type="Gene3D" id="3.30.40.10">
    <property type="entry name" value="Zinc/RING finger domain, C3HC4 (zinc finger)"/>
    <property type="match status" value="1"/>
</dbReference>
<sequence length="157" mass="17528">MVTNASMMDIKLLSSSEPSDLTSDSISYCRYNLRNRGSTMFTALAESECPICLSDVFDKPVVVNCGHTFCRECIRSSMAKYKNCPMCNQVLIEALFLSDLRFTRKLNSSSKLQVPSAIETNKIQNGKNASNRKSVKPKSTNNQKKSVSKPKKSRTVQ</sequence>
<feature type="compositionally biased region" description="Polar residues" evidence="5">
    <location>
        <begin position="117"/>
        <end position="145"/>
    </location>
</feature>
<keyword evidence="1" id="KW-0479">Metal-binding</keyword>
<organism evidence="7 8">
    <name type="scientific">Aedes albopictus</name>
    <name type="common">Asian tiger mosquito</name>
    <name type="synonym">Stegomyia albopicta</name>
    <dbReference type="NCBI Taxonomy" id="7160"/>
    <lineage>
        <taxon>Eukaryota</taxon>
        <taxon>Metazoa</taxon>
        <taxon>Ecdysozoa</taxon>
        <taxon>Arthropoda</taxon>
        <taxon>Hexapoda</taxon>
        <taxon>Insecta</taxon>
        <taxon>Pterygota</taxon>
        <taxon>Neoptera</taxon>
        <taxon>Endopterygota</taxon>
        <taxon>Diptera</taxon>
        <taxon>Nematocera</taxon>
        <taxon>Culicoidea</taxon>
        <taxon>Culicidae</taxon>
        <taxon>Culicinae</taxon>
        <taxon>Aedini</taxon>
        <taxon>Aedes</taxon>
        <taxon>Stegomyia</taxon>
    </lineage>
</organism>
<protein>
    <recommendedName>
        <fullName evidence="6">RING-type domain-containing protein</fullName>
    </recommendedName>
</protein>
<dbReference type="Proteomes" id="UP000069940">
    <property type="component" value="Unassembled WGS sequence"/>
</dbReference>
<evidence type="ECO:0000259" key="6">
    <source>
        <dbReference type="PROSITE" id="PS50089"/>
    </source>
</evidence>
<feature type="region of interest" description="Disordered" evidence="5">
    <location>
        <begin position="117"/>
        <end position="157"/>
    </location>
</feature>
<dbReference type="SMART" id="SM00184">
    <property type="entry name" value="RING"/>
    <property type="match status" value="1"/>
</dbReference>
<dbReference type="SUPFAM" id="SSF57850">
    <property type="entry name" value="RING/U-box"/>
    <property type="match status" value="1"/>
</dbReference>
<dbReference type="EnsemblMetazoa" id="AALFPA23_016620.R24250">
    <property type="protein sequence ID" value="AALFPA23_016620.P24250"/>
    <property type="gene ID" value="AALFPA23_016620"/>
</dbReference>
<dbReference type="PANTHER" id="PTHR23327">
    <property type="entry name" value="RING FINGER PROTEIN 127"/>
    <property type="match status" value="1"/>
</dbReference>
<evidence type="ECO:0000313" key="7">
    <source>
        <dbReference type="EnsemblMetazoa" id="AALFPA23_016620.P24250"/>
    </source>
</evidence>
<evidence type="ECO:0000256" key="1">
    <source>
        <dbReference type="ARBA" id="ARBA00022723"/>
    </source>
</evidence>
<proteinExistence type="predicted"/>
<evidence type="ECO:0000256" key="2">
    <source>
        <dbReference type="ARBA" id="ARBA00022771"/>
    </source>
</evidence>
<keyword evidence="3" id="KW-0862">Zinc</keyword>
<accession>A0ABM1ZAI3</accession>
<feature type="domain" description="RING-type" evidence="6">
    <location>
        <begin position="49"/>
        <end position="88"/>
    </location>
</feature>
<dbReference type="InterPro" id="IPR017907">
    <property type="entry name" value="Znf_RING_CS"/>
</dbReference>
<dbReference type="Pfam" id="PF13923">
    <property type="entry name" value="zf-C3HC4_2"/>
    <property type="match status" value="1"/>
</dbReference>
<reference evidence="7" key="2">
    <citation type="submission" date="2025-05" db="UniProtKB">
        <authorList>
            <consortium name="EnsemblMetazoa"/>
        </authorList>
    </citation>
    <scope>IDENTIFICATION</scope>
    <source>
        <strain evidence="7">Foshan</strain>
    </source>
</reference>
<keyword evidence="2 4" id="KW-0863">Zinc-finger</keyword>
<dbReference type="InterPro" id="IPR013083">
    <property type="entry name" value="Znf_RING/FYVE/PHD"/>
</dbReference>
<keyword evidence="8" id="KW-1185">Reference proteome</keyword>
<dbReference type="PROSITE" id="PS00518">
    <property type="entry name" value="ZF_RING_1"/>
    <property type="match status" value="1"/>
</dbReference>
<evidence type="ECO:0000313" key="8">
    <source>
        <dbReference type="Proteomes" id="UP000069940"/>
    </source>
</evidence>